<dbReference type="SUPFAM" id="SSF144083">
    <property type="entry name" value="Magnesium transport protein CorA, transmembrane region"/>
    <property type="match status" value="1"/>
</dbReference>
<feature type="transmembrane region" description="Helical" evidence="6">
    <location>
        <begin position="375"/>
        <end position="395"/>
    </location>
</feature>
<reference evidence="8" key="1">
    <citation type="journal article" date="2023" name="Mol. Phylogenet. Evol.">
        <title>Genome-scale phylogeny and comparative genomics of the fungal order Sordariales.</title>
        <authorList>
            <person name="Hensen N."/>
            <person name="Bonometti L."/>
            <person name="Westerberg I."/>
            <person name="Brannstrom I.O."/>
            <person name="Guillou S."/>
            <person name="Cros-Aarteil S."/>
            <person name="Calhoun S."/>
            <person name="Haridas S."/>
            <person name="Kuo A."/>
            <person name="Mondo S."/>
            <person name="Pangilinan J."/>
            <person name="Riley R."/>
            <person name="LaButti K."/>
            <person name="Andreopoulos B."/>
            <person name="Lipzen A."/>
            <person name="Chen C."/>
            <person name="Yan M."/>
            <person name="Daum C."/>
            <person name="Ng V."/>
            <person name="Clum A."/>
            <person name="Steindorff A."/>
            <person name="Ohm R.A."/>
            <person name="Martin F."/>
            <person name="Silar P."/>
            <person name="Natvig D.O."/>
            <person name="Lalanne C."/>
            <person name="Gautier V."/>
            <person name="Ament-Velasquez S.L."/>
            <person name="Kruys A."/>
            <person name="Hutchinson M.I."/>
            <person name="Powell A.J."/>
            <person name="Barry K."/>
            <person name="Miller A.N."/>
            <person name="Grigoriev I.V."/>
            <person name="Debuchy R."/>
            <person name="Gladieux P."/>
            <person name="Hiltunen Thoren M."/>
            <person name="Johannesson H."/>
        </authorList>
    </citation>
    <scope>NUCLEOTIDE SEQUENCE</scope>
    <source>
        <strain evidence="8">CBS 958.72</strain>
    </source>
</reference>
<organism evidence="8 9">
    <name type="scientific">Lasiosphaeria ovina</name>
    <dbReference type="NCBI Taxonomy" id="92902"/>
    <lineage>
        <taxon>Eukaryota</taxon>
        <taxon>Fungi</taxon>
        <taxon>Dikarya</taxon>
        <taxon>Ascomycota</taxon>
        <taxon>Pezizomycotina</taxon>
        <taxon>Sordariomycetes</taxon>
        <taxon>Sordariomycetidae</taxon>
        <taxon>Sordariales</taxon>
        <taxon>Lasiosphaeriaceae</taxon>
        <taxon>Lasiosphaeria</taxon>
    </lineage>
</organism>
<name>A0AAE0NIH3_9PEZI</name>
<comment type="caution">
    <text evidence="8">The sequence shown here is derived from an EMBL/GenBank/DDBJ whole genome shotgun (WGS) entry which is preliminary data.</text>
</comment>
<dbReference type="AlphaFoldDB" id="A0AAE0NIH3"/>
<feature type="domain" description="CorA-like transporter" evidence="7">
    <location>
        <begin position="67"/>
        <end position="201"/>
    </location>
</feature>
<evidence type="ECO:0000256" key="1">
    <source>
        <dbReference type="ARBA" id="ARBA00004141"/>
    </source>
</evidence>
<feature type="region of interest" description="Disordered" evidence="5">
    <location>
        <begin position="45"/>
        <end position="66"/>
    </location>
</feature>
<dbReference type="Pfam" id="PF26616">
    <property type="entry name" value="CorA-like"/>
    <property type="match status" value="1"/>
</dbReference>
<dbReference type="Gene3D" id="1.20.58.340">
    <property type="entry name" value="Magnesium transport protein CorA, transmembrane region"/>
    <property type="match status" value="1"/>
</dbReference>
<protein>
    <recommendedName>
        <fullName evidence="7">CorA-like transporter domain-containing protein</fullName>
    </recommendedName>
</protein>
<evidence type="ECO:0000256" key="4">
    <source>
        <dbReference type="ARBA" id="ARBA00023136"/>
    </source>
</evidence>
<reference evidence="8" key="2">
    <citation type="submission" date="2023-06" db="EMBL/GenBank/DDBJ databases">
        <authorList>
            <consortium name="Lawrence Berkeley National Laboratory"/>
            <person name="Haridas S."/>
            <person name="Hensen N."/>
            <person name="Bonometti L."/>
            <person name="Westerberg I."/>
            <person name="Brannstrom I.O."/>
            <person name="Guillou S."/>
            <person name="Cros-Aarteil S."/>
            <person name="Calhoun S."/>
            <person name="Kuo A."/>
            <person name="Mondo S."/>
            <person name="Pangilinan J."/>
            <person name="Riley R."/>
            <person name="Labutti K."/>
            <person name="Andreopoulos B."/>
            <person name="Lipzen A."/>
            <person name="Chen C."/>
            <person name="Yanf M."/>
            <person name="Daum C."/>
            <person name="Ng V."/>
            <person name="Clum A."/>
            <person name="Steindorff A."/>
            <person name="Ohm R."/>
            <person name="Martin F."/>
            <person name="Silar P."/>
            <person name="Natvig D."/>
            <person name="Lalanne C."/>
            <person name="Gautier V."/>
            <person name="Ament-Velasquez S.L."/>
            <person name="Kruys A."/>
            <person name="Hutchinson M.I."/>
            <person name="Powell A.J."/>
            <person name="Barry K."/>
            <person name="Miller A.N."/>
            <person name="Grigoriev I.V."/>
            <person name="Debuchy R."/>
            <person name="Gladieux P."/>
            <person name="Thoren M.H."/>
            <person name="Johannesson H."/>
        </authorList>
    </citation>
    <scope>NUCLEOTIDE SEQUENCE</scope>
    <source>
        <strain evidence="8">CBS 958.72</strain>
    </source>
</reference>
<dbReference type="InterPro" id="IPR058257">
    <property type="entry name" value="CorA-like_dom"/>
</dbReference>
<evidence type="ECO:0000259" key="7">
    <source>
        <dbReference type="Pfam" id="PF26616"/>
    </source>
</evidence>
<evidence type="ECO:0000256" key="3">
    <source>
        <dbReference type="ARBA" id="ARBA00022989"/>
    </source>
</evidence>
<evidence type="ECO:0000256" key="2">
    <source>
        <dbReference type="ARBA" id="ARBA00022692"/>
    </source>
</evidence>
<sequence length="487" mass="53854">MTSLDNCFVDKAVEPVKVIDVGHPQFATVNATATATATTSGASSAAASTTAPAPTQAQTQGQPSCPISEWSAKTLPELAGHLNGSRADSYSCRLISICQRTSWRPLQITKPMMEAIVSAHGMHASFWDITSCFYTRNLELEEVYCVPYTENRTGDVTEISYTVRYPEYKAADARWVIRQTGLYHRFDAKTCSSTYVLLSPTPNSKLHQEAAAFLSTLVQGPETEPFWLHRLLFAAYFPAWRQYIAALERQFLPVANSTFATYIDEPLRICYDNLSALVSLETRFLLVPAVLGAATDTLDELTALLAGMSPAAAAHPGTQQLRNISRQCGGYCRAVTHLQQRTQRTAQLLSDTLLFRDQVVAKEQNGNMLQLNKSAVFITTLTLLYLPASFVSSFFGMNFFGFDGDNNRIAGSSMVWIYVLSSAVLTAITFFFYYWLLHRENGAAFRRLAPKVADWSLKDFGRRLTANNSNNINTGDLDVEGLRGVKG</sequence>
<proteinExistence type="predicted"/>
<evidence type="ECO:0000256" key="5">
    <source>
        <dbReference type="SAM" id="MobiDB-lite"/>
    </source>
</evidence>
<dbReference type="EMBL" id="JAULSN010000001">
    <property type="protein sequence ID" value="KAK3382129.1"/>
    <property type="molecule type" value="Genomic_DNA"/>
</dbReference>
<dbReference type="GO" id="GO:0046873">
    <property type="term" value="F:metal ion transmembrane transporter activity"/>
    <property type="evidence" value="ECO:0007669"/>
    <property type="project" value="InterPro"/>
</dbReference>
<feature type="compositionally biased region" description="Low complexity" evidence="5">
    <location>
        <begin position="45"/>
        <end position="64"/>
    </location>
</feature>
<keyword evidence="4 6" id="KW-0472">Membrane</keyword>
<keyword evidence="3 6" id="KW-1133">Transmembrane helix</keyword>
<keyword evidence="2 6" id="KW-0812">Transmembrane</keyword>
<feature type="transmembrane region" description="Helical" evidence="6">
    <location>
        <begin position="415"/>
        <end position="437"/>
    </location>
</feature>
<keyword evidence="9" id="KW-1185">Reference proteome</keyword>
<evidence type="ECO:0000256" key="6">
    <source>
        <dbReference type="SAM" id="Phobius"/>
    </source>
</evidence>
<evidence type="ECO:0000313" key="9">
    <source>
        <dbReference type="Proteomes" id="UP001287356"/>
    </source>
</evidence>
<accession>A0AAE0NIH3</accession>
<dbReference type="InterPro" id="IPR045863">
    <property type="entry name" value="CorA_TM1_TM2"/>
</dbReference>
<dbReference type="Proteomes" id="UP001287356">
    <property type="component" value="Unassembled WGS sequence"/>
</dbReference>
<dbReference type="GO" id="GO:0016020">
    <property type="term" value="C:membrane"/>
    <property type="evidence" value="ECO:0007669"/>
    <property type="project" value="UniProtKB-SubCell"/>
</dbReference>
<dbReference type="InterPro" id="IPR002523">
    <property type="entry name" value="MgTranspt_CorA/ZnTranspt_ZntB"/>
</dbReference>
<gene>
    <name evidence="8" type="ORF">B0T24DRAFT_1341</name>
</gene>
<comment type="subcellular location">
    <subcellularLocation>
        <location evidence="1">Membrane</location>
        <topology evidence="1">Multi-pass membrane protein</topology>
    </subcellularLocation>
</comment>
<evidence type="ECO:0000313" key="8">
    <source>
        <dbReference type="EMBL" id="KAK3382129.1"/>
    </source>
</evidence>
<dbReference type="Pfam" id="PF01544">
    <property type="entry name" value="CorA"/>
    <property type="match status" value="1"/>
</dbReference>